<dbReference type="AlphaFoldDB" id="A0A3P8KBU6"/>
<dbReference type="RefSeq" id="WP_126194447.1">
    <property type="nucleotide sequence ID" value="NZ_CP085954.1"/>
</dbReference>
<name>A0A3P8KBU6_TSUPA</name>
<sequence>MYGTRALKEAQADSERAWRRFCHAVQNGGVRAVEAAELDLRAAWRRFDRVNAAASLDERWAA</sequence>
<protein>
    <submittedName>
        <fullName evidence="1">Uncharacterized protein</fullName>
    </submittedName>
</protein>
<proteinExistence type="predicted"/>
<gene>
    <name evidence="1" type="ORF">NCTC10741_00093</name>
</gene>
<organism evidence="1 2">
    <name type="scientific">Tsukamurella paurometabola</name>
    <name type="common">Corynebacterium paurometabolum</name>
    <dbReference type="NCBI Taxonomy" id="2061"/>
    <lineage>
        <taxon>Bacteria</taxon>
        <taxon>Bacillati</taxon>
        <taxon>Actinomycetota</taxon>
        <taxon>Actinomycetes</taxon>
        <taxon>Mycobacteriales</taxon>
        <taxon>Tsukamurellaceae</taxon>
        <taxon>Tsukamurella</taxon>
    </lineage>
</organism>
<accession>A0A3P8KBU6</accession>
<evidence type="ECO:0000313" key="1">
    <source>
        <dbReference type="EMBL" id="VDR36998.1"/>
    </source>
</evidence>
<dbReference type="Proteomes" id="UP000271626">
    <property type="component" value="Chromosome"/>
</dbReference>
<reference evidence="1 2" key="1">
    <citation type="submission" date="2018-12" db="EMBL/GenBank/DDBJ databases">
        <authorList>
            <consortium name="Pathogen Informatics"/>
        </authorList>
    </citation>
    <scope>NUCLEOTIDE SEQUENCE [LARGE SCALE GENOMIC DNA]</scope>
    <source>
        <strain evidence="1 2">NCTC10741</strain>
    </source>
</reference>
<dbReference type="EMBL" id="LR131273">
    <property type="protein sequence ID" value="VDR36998.1"/>
    <property type="molecule type" value="Genomic_DNA"/>
</dbReference>
<evidence type="ECO:0000313" key="2">
    <source>
        <dbReference type="Proteomes" id="UP000271626"/>
    </source>
</evidence>